<sequence>MARFNGKELIGSLGNVAFRNVDGTTYLQTKPGRGGVRQTKATKKAASDFGTASSTTKMLSLGLRILLQTYYQKNMFNSFRSVVYDAMLANTLLPKGTKNLWEGDLNLLTGFEFNTASLYADYCRVPLSMTENPNGSLTLQTPGFVPADVLLWPATASSAVLCYNVTYYQPDTYKIIQQEVFRVAVADAVHPIAAQSFTTQPIAAPALALVSSCVLYFKEDALLGSVCINHKALHPMQLLQALRMV</sequence>
<reference evidence="2" key="1">
    <citation type="submission" date="2016-10" db="EMBL/GenBank/DDBJ databases">
        <authorList>
            <person name="Varghese N."/>
            <person name="Submissions S."/>
        </authorList>
    </citation>
    <scope>NUCLEOTIDE SEQUENCE [LARGE SCALE GENOMIC DNA]</scope>
    <source>
        <strain evidence="2">CGMCC 1.12333</strain>
    </source>
</reference>
<accession>A0A1I7GBT1</accession>
<dbReference type="RefSeq" id="WP_093024544.1">
    <property type="nucleotide sequence ID" value="NZ_FPBK01000004.1"/>
</dbReference>
<keyword evidence="2" id="KW-1185">Reference proteome</keyword>
<dbReference type="Proteomes" id="UP000199138">
    <property type="component" value="Unassembled WGS sequence"/>
</dbReference>
<name>A0A1I7GBT1_9FLAO</name>
<evidence type="ECO:0000313" key="2">
    <source>
        <dbReference type="Proteomes" id="UP000199138"/>
    </source>
</evidence>
<proteinExistence type="predicted"/>
<evidence type="ECO:0000313" key="1">
    <source>
        <dbReference type="EMBL" id="SFU45884.1"/>
    </source>
</evidence>
<dbReference type="AlphaFoldDB" id="A0A1I7GBT1"/>
<organism evidence="1 2">
    <name type="scientific">Pustulibacterium marinum</name>
    <dbReference type="NCBI Taxonomy" id="1224947"/>
    <lineage>
        <taxon>Bacteria</taxon>
        <taxon>Pseudomonadati</taxon>
        <taxon>Bacteroidota</taxon>
        <taxon>Flavobacteriia</taxon>
        <taxon>Flavobacteriales</taxon>
        <taxon>Flavobacteriaceae</taxon>
        <taxon>Pustulibacterium</taxon>
    </lineage>
</organism>
<dbReference type="OrthoDB" id="645138at2"/>
<protein>
    <submittedName>
        <fullName evidence="1">Uncharacterized protein</fullName>
    </submittedName>
</protein>
<dbReference type="EMBL" id="FPBK01000004">
    <property type="protein sequence ID" value="SFU45884.1"/>
    <property type="molecule type" value="Genomic_DNA"/>
</dbReference>
<gene>
    <name evidence="1" type="ORF">SAMN05216480_10475</name>
</gene>